<dbReference type="SUPFAM" id="SSF54001">
    <property type="entry name" value="Cysteine proteinases"/>
    <property type="match status" value="1"/>
</dbReference>
<dbReference type="PANTHER" id="PTHR12606">
    <property type="entry name" value="SENTRIN/SUMO-SPECIFIC PROTEASE"/>
    <property type="match status" value="1"/>
</dbReference>
<dbReference type="Proteomes" id="UP001152523">
    <property type="component" value="Unassembled WGS sequence"/>
</dbReference>
<dbReference type="PANTHER" id="PTHR12606:SF141">
    <property type="entry name" value="GH15225P-RELATED"/>
    <property type="match status" value="1"/>
</dbReference>
<evidence type="ECO:0000256" key="4">
    <source>
        <dbReference type="ARBA" id="ARBA00022807"/>
    </source>
</evidence>
<evidence type="ECO:0000259" key="5">
    <source>
        <dbReference type="PROSITE" id="PS50600"/>
    </source>
</evidence>
<dbReference type="GO" id="GO:0016926">
    <property type="term" value="P:protein desumoylation"/>
    <property type="evidence" value="ECO:0007669"/>
    <property type="project" value="TreeGrafter"/>
</dbReference>
<dbReference type="PROSITE" id="PS50600">
    <property type="entry name" value="ULP_PROTEASE"/>
    <property type="match status" value="1"/>
</dbReference>
<dbReference type="Gene3D" id="3.40.395.10">
    <property type="entry name" value="Adenoviral Proteinase, Chain A"/>
    <property type="match status" value="1"/>
</dbReference>
<keyword evidence="2" id="KW-0645">Protease</keyword>
<name>A0AAV0CCN1_9ASTE</name>
<evidence type="ECO:0000256" key="2">
    <source>
        <dbReference type="ARBA" id="ARBA00022670"/>
    </source>
</evidence>
<dbReference type="GO" id="GO:0005634">
    <property type="term" value="C:nucleus"/>
    <property type="evidence" value="ECO:0007669"/>
    <property type="project" value="TreeGrafter"/>
</dbReference>
<evidence type="ECO:0000256" key="1">
    <source>
        <dbReference type="ARBA" id="ARBA00005234"/>
    </source>
</evidence>
<organism evidence="6 7">
    <name type="scientific">Cuscuta epithymum</name>
    <dbReference type="NCBI Taxonomy" id="186058"/>
    <lineage>
        <taxon>Eukaryota</taxon>
        <taxon>Viridiplantae</taxon>
        <taxon>Streptophyta</taxon>
        <taxon>Embryophyta</taxon>
        <taxon>Tracheophyta</taxon>
        <taxon>Spermatophyta</taxon>
        <taxon>Magnoliopsida</taxon>
        <taxon>eudicotyledons</taxon>
        <taxon>Gunneridae</taxon>
        <taxon>Pentapetalae</taxon>
        <taxon>asterids</taxon>
        <taxon>lamiids</taxon>
        <taxon>Solanales</taxon>
        <taxon>Convolvulaceae</taxon>
        <taxon>Cuscuteae</taxon>
        <taxon>Cuscuta</taxon>
        <taxon>Cuscuta subgen. Cuscuta</taxon>
    </lineage>
</organism>
<keyword evidence="7" id="KW-1185">Reference proteome</keyword>
<accession>A0AAV0CCN1</accession>
<comment type="caution">
    <text evidence="6">The sequence shown here is derived from an EMBL/GenBank/DDBJ whole genome shotgun (WGS) entry which is preliminary data.</text>
</comment>
<sequence length="257" mass="29758">MDLCAKRVKPSELGSETEIPEEDKVLNELKTWAEAPATEEPVCVMLDMPIYMSVDRKFFCDLIAPQEWLSSMHIDAITNLLMSHRIEGQKCEIISMFFVNQLKKKRFDKPEDWSGDRFLKRIDWRGLSKVLIPLNVENKHWILCEVNLEEVVVKVYDSLKTSRSAWYAFDLCSRLPYLLQEIQHDLPRPLHLRPWEAVAVHGVPQQGIGSGVCGVMVMAFAEHLMHDLPLTPGCEYDNCRTIRNNFAVRLWGFRKKA</sequence>
<gene>
    <name evidence="6" type="ORF">CEPIT_LOCUS3822</name>
</gene>
<feature type="domain" description="Ubiquitin-like protease family profile" evidence="5">
    <location>
        <begin position="52"/>
        <end position="224"/>
    </location>
</feature>
<dbReference type="InterPro" id="IPR003653">
    <property type="entry name" value="Peptidase_C48_C"/>
</dbReference>
<reference evidence="6" key="1">
    <citation type="submission" date="2022-07" db="EMBL/GenBank/DDBJ databases">
        <authorList>
            <person name="Macas J."/>
            <person name="Novak P."/>
            <person name="Neumann P."/>
        </authorList>
    </citation>
    <scope>NUCLEOTIDE SEQUENCE</scope>
</reference>
<dbReference type="Pfam" id="PF02902">
    <property type="entry name" value="Peptidase_C48"/>
    <property type="match status" value="1"/>
</dbReference>
<comment type="similarity">
    <text evidence="1">Belongs to the peptidase C48 family.</text>
</comment>
<dbReference type="GO" id="GO:0006508">
    <property type="term" value="P:proteolysis"/>
    <property type="evidence" value="ECO:0007669"/>
    <property type="project" value="UniProtKB-KW"/>
</dbReference>
<evidence type="ECO:0000313" key="7">
    <source>
        <dbReference type="Proteomes" id="UP001152523"/>
    </source>
</evidence>
<dbReference type="EMBL" id="CAMAPF010000019">
    <property type="protein sequence ID" value="CAH9071364.1"/>
    <property type="molecule type" value="Genomic_DNA"/>
</dbReference>
<dbReference type="AlphaFoldDB" id="A0AAV0CCN1"/>
<proteinExistence type="inferred from homology"/>
<protein>
    <recommendedName>
        <fullName evidence="5">Ubiquitin-like protease family profile domain-containing protein</fullName>
    </recommendedName>
</protein>
<evidence type="ECO:0000256" key="3">
    <source>
        <dbReference type="ARBA" id="ARBA00022801"/>
    </source>
</evidence>
<keyword evidence="4" id="KW-0788">Thiol protease</keyword>
<evidence type="ECO:0000313" key="6">
    <source>
        <dbReference type="EMBL" id="CAH9071364.1"/>
    </source>
</evidence>
<dbReference type="GO" id="GO:0016929">
    <property type="term" value="F:deSUMOylase activity"/>
    <property type="evidence" value="ECO:0007669"/>
    <property type="project" value="TreeGrafter"/>
</dbReference>
<dbReference type="InterPro" id="IPR038765">
    <property type="entry name" value="Papain-like_cys_pep_sf"/>
</dbReference>
<keyword evidence="3" id="KW-0378">Hydrolase</keyword>